<name>A0A512C358_9HYPH</name>
<dbReference type="InterPro" id="IPR011990">
    <property type="entry name" value="TPR-like_helical_dom_sf"/>
</dbReference>
<dbReference type="Pfam" id="PF14559">
    <property type="entry name" value="TPR_19"/>
    <property type="match status" value="1"/>
</dbReference>
<gene>
    <name evidence="1" type="ORF">MAE02_63350</name>
</gene>
<keyword evidence="2" id="KW-1185">Reference proteome</keyword>
<comment type="caution">
    <text evidence="1">The sequence shown here is derived from an EMBL/GenBank/DDBJ whole genome shotgun (WGS) entry which is preliminary data.</text>
</comment>
<reference evidence="1 2" key="1">
    <citation type="submission" date="2019-07" db="EMBL/GenBank/DDBJ databases">
        <title>Whole genome shotgun sequence of Microvirga aerophila NBRC 106136.</title>
        <authorList>
            <person name="Hosoyama A."/>
            <person name="Uohara A."/>
            <person name="Ohji S."/>
            <person name="Ichikawa N."/>
        </authorList>
    </citation>
    <scope>NUCLEOTIDE SEQUENCE [LARGE SCALE GENOMIC DNA]</scope>
    <source>
        <strain evidence="1 2">NBRC 106136</strain>
    </source>
</reference>
<dbReference type="SUPFAM" id="SSF48452">
    <property type="entry name" value="TPR-like"/>
    <property type="match status" value="1"/>
</dbReference>
<dbReference type="Proteomes" id="UP000321085">
    <property type="component" value="Unassembled WGS sequence"/>
</dbReference>
<accession>A0A512C358</accession>
<sequence>MALAYIQMGRFDAAIAASRKALHQNAHFSSTFRTLAAALAHTGRVEEARGVAQSMLRLEPNFTITEWNQRNRWRQATKDLFVGASRGRLARIR</sequence>
<organism evidence="1 2">
    <name type="scientific">Microvirga aerophila</name>
    <dbReference type="NCBI Taxonomy" id="670291"/>
    <lineage>
        <taxon>Bacteria</taxon>
        <taxon>Pseudomonadati</taxon>
        <taxon>Pseudomonadota</taxon>
        <taxon>Alphaproteobacteria</taxon>
        <taxon>Hyphomicrobiales</taxon>
        <taxon>Methylobacteriaceae</taxon>
        <taxon>Microvirga</taxon>
    </lineage>
</organism>
<evidence type="ECO:0000313" key="1">
    <source>
        <dbReference type="EMBL" id="GEO18639.1"/>
    </source>
</evidence>
<evidence type="ECO:0000313" key="2">
    <source>
        <dbReference type="Proteomes" id="UP000321085"/>
    </source>
</evidence>
<protein>
    <submittedName>
        <fullName evidence="1">Uncharacterized protein</fullName>
    </submittedName>
</protein>
<dbReference type="Gene3D" id="1.25.40.10">
    <property type="entry name" value="Tetratricopeptide repeat domain"/>
    <property type="match status" value="1"/>
</dbReference>
<dbReference type="EMBL" id="BJYU01000220">
    <property type="protein sequence ID" value="GEO18639.1"/>
    <property type="molecule type" value="Genomic_DNA"/>
</dbReference>
<proteinExistence type="predicted"/>
<dbReference type="AlphaFoldDB" id="A0A512C358"/>